<dbReference type="EMBL" id="JALJOR010000004">
    <property type="protein sequence ID" value="KAK9818349.1"/>
    <property type="molecule type" value="Genomic_DNA"/>
</dbReference>
<protein>
    <submittedName>
        <fullName evidence="1">Uncharacterized protein</fullName>
    </submittedName>
</protein>
<evidence type="ECO:0000313" key="1">
    <source>
        <dbReference type="EMBL" id="KAK9818349.1"/>
    </source>
</evidence>
<dbReference type="AlphaFoldDB" id="A0AAW1Q8D3"/>
<accession>A0AAW1Q8D3</accession>
<dbReference type="InterPro" id="IPR038279">
    <property type="entry name" value="Ndc10_dom2_sf"/>
</dbReference>
<organism evidence="1 2">
    <name type="scientific">[Myrmecia] bisecta</name>
    <dbReference type="NCBI Taxonomy" id="41462"/>
    <lineage>
        <taxon>Eukaryota</taxon>
        <taxon>Viridiplantae</taxon>
        <taxon>Chlorophyta</taxon>
        <taxon>core chlorophytes</taxon>
        <taxon>Trebouxiophyceae</taxon>
        <taxon>Trebouxiales</taxon>
        <taxon>Trebouxiaceae</taxon>
        <taxon>Myrmecia</taxon>
    </lineage>
</organism>
<name>A0AAW1Q8D3_9CHLO</name>
<comment type="caution">
    <text evidence="1">The sequence shown here is derived from an EMBL/GenBank/DDBJ whole genome shotgun (WGS) entry which is preliminary data.</text>
</comment>
<keyword evidence="2" id="KW-1185">Reference proteome</keyword>
<reference evidence="1 2" key="1">
    <citation type="journal article" date="2024" name="Nat. Commun.">
        <title>Phylogenomics reveals the evolutionary origins of lichenization in chlorophyte algae.</title>
        <authorList>
            <person name="Puginier C."/>
            <person name="Libourel C."/>
            <person name="Otte J."/>
            <person name="Skaloud P."/>
            <person name="Haon M."/>
            <person name="Grisel S."/>
            <person name="Petersen M."/>
            <person name="Berrin J.G."/>
            <person name="Delaux P.M."/>
            <person name="Dal Grande F."/>
            <person name="Keller J."/>
        </authorList>
    </citation>
    <scope>NUCLEOTIDE SEQUENCE [LARGE SCALE GENOMIC DNA]</scope>
    <source>
        <strain evidence="1 2">SAG 2043</strain>
    </source>
</reference>
<dbReference type="GO" id="GO:0003677">
    <property type="term" value="F:DNA binding"/>
    <property type="evidence" value="ECO:0007669"/>
    <property type="project" value="InterPro"/>
</dbReference>
<sequence length="276" mass="30640">MDVARIFCARDLDDEEEDSIYTALWNTTSKQAEGVVVVLKMSDVHSYGMLRHSDPLRCPVGALARYLVYRNDIKKDGLISDLTAEVKNIVGQLKLGNIAAAETLLEVGAAWGKPLISTSVKYDDVIDLYVEAEVWNKEEKNFFRHIVARAGMAAGHTLMEVSLAMNLETPNHHVLQPGMLLTQAGFGKEYKLQRQGKAKDITENQKAKCFIGLGELQAACREMGQLLVDTPLSGGAEVQDIANTLEFLRQVYIEDAVILSPKFPDFPTYKGHPLFL</sequence>
<dbReference type="Gene3D" id="1.10.443.20">
    <property type="entry name" value="Centromere DNA-binding protein complex CBF3 subunit, domain 2"/>
    <property type="match status" value="1"/>
</dbReference>
<dbReference type="Proteomes" id="UP001489004">
    <property type="component" value="Unassembled WGS sequence"/>
</dbReference>
<gene>
    <name evidence="1" type="ORF">WJX72_011095</name>
</gene>
<evidence type="ECO:0000313" key="2">
    <source>
        <dbReference type="Proteomes" id="UP001489004"/>
    </source>
</evidence>
<proteinExistence type="predicted"/>